<feature type="compositionally biased region" description="Polar residues" evidence="1">
    <location>
        <begin position="130"/>
        <end position="140"/>
    </location>
</feature>
<keyword evidence="4" id="KW-1185">Reference proteome</keyword>
<protein>
    <submittedName>
        <fullName evidence="3">Uncharacterized protein</fullName>
    </submittedName>
</protein>
<keyword evidence="2" id="KW-1133">Transmembrane helix</keyword>
<name>A0ABN9UFY9_9DINO</name>
<organism evidence="3 4">
    <name type="scientific">Prorocentrum cordatum</name>
    <dbReference type="NCBI Taxonomy" id="2364126"/>
    <lineage>
        <taxon>Eukaryota</taxon>
        <taxon>Sar</taxon>
        <taxon>Alveolata</taxon>
        <taxon>Dinophyceae</taxon>
        <taxon>Prorocentrales</taxon>
        <taxon>Prorocentraceae</taxon>
        <taxon>Prorocentrum</taxon>
    </lineage>
</organism>
<evidence type="ECO:0000256" key="2">
    <source>
        <dbReference type="SAM" id="Phobius"/>
    </source>
</evidence>
<feature type="region of interest" description="Disordered" evidence="1">
    <location>
        <begin position="119"/>
        <end position="140"/>
    </location>
</feature>
<evidence type="ECO:0000256" key="1">
    <source>
        <dbReference type="SAM" id="MobiDB-lite"/>
    </source>
</evidence>
<evidence type="ECO:0000313" key="3">
    <source>
        <dbReference type="EMBL" id="CAK0858486.1"/>
    </source>
</evidence>
<reference evidence="3" key="1">
    <citation type="submission" date="2023-10" db="EMBL/GenBank/DDBJ databases">
        <authorList>
            <person name="Chen Y."/>
            <person name="Shah S."/>
            <person name="Dougan E. K."/>
            <person name="Thang M."/>
            <person name="Chan C."/>
        </authorList>
    </citation>
    <scope>NUCLEOTIDE SEQUENCE [LARGE SCALE GENOMIC DNA]</scope>
</reference>
<evidence type="ECO:0000313" key="4">
    <source>
        <dbReference type="Proteomes" id="UP001189429"/>
    </source>
</evidence>
<gene>
    <name evidence="3" type="ORF">PCOR1329_LOCUS48215</name>
</gene>
<proteinExistence type="predicted"/>
<accession>A0ABN9UFY9</accession>
<keyword evidence="2" id="KW-0812">Transmembrane</keyword>
<dbReference type="EMBL" id="CAUYUJ010015821">
    <property type="protein sequence ID" value="CAK0858486.1"/>
    <property type="molecule type" value="Genomic_DNA"/>
</dbReference>
<keyword evidence="2" id="KW-0472">Membrane</keyword>
<feature type="non-terminal residue" evidence="3">
    <location>
        <position position="140"/>
    </location>
</feature>
<dbReference type="Proteomes" id="UP001189429">
    <property type="component" value="Unassembled WGS sequence"/>
</dbReference>
<comment type="caution">
    <text evidence="3">The sequence shown here is derived from an EMBL/GenBank/DDBJ whole genome shotgun (WGS) entry which is preliminary data.</text>
</comment>
<feature type="transmembrane region" description="Helical" evidence="2">
    <location>
        <begin position="75"/>
        <end position="96"/>
    </location>
</feature>
<sequence>MCPKISAVILAQVILTRGSRLTFPPDRRPLQLDRSPAMRADRSEFLPLRLPLESDCEPGVIAPARAPVAPREQRALAGAAALSAAAAALALLAVAWRAGPSTGAATLASPEAIIVEAASNVSGGDPSETDPCSQTGASCE</sequence>